<keyword evidence="4 7" id="KW-0949">S-adenosyl-L-methionine</keyword>
<dbReference type="Gene3D" id="3.40.50.150">
    <property type="entry name" value="Vaccinia Virus protein VP39"/>
    <property type="match status" value="1"/>
</dbReference>
<evidence type="ECO:0000256" key="4">
    <source>
        <dbReference type="ARBA" id="ARBA00022691"/>
    </source>
</evidence>
<dbReference type="InterPro" id="IPR020598">
    <property type="entry name" value="rRNA_Ade_methylase_Trfase_N"/>
</dbReference>
<dbReference type="CDD" id="cd02440">
    <property type="entry name" value="AdoMet_MTases"/>
    <property type="match status" value="1"/>
</dbReference>
<keyword evidence="5 7" id="KW-0694">RNA-binding</keyword>
<dbReference type="GO" id="GO:0003723">
    <property type="term" value="F:RNA binding"/>
    <property type="evidence" value="ECO:0007669"/>
    <property type="project" value="UniProtKB-UniRule"/>
</dbReference>
<feature type="binding site" evidence="7">
    <location>
        <position position="114"/>
    </location>
    <ligand>
        <name>S-adenosyl-L-methionine</name>
        <dbReference type="ChEBI" id="CHEBI:59789"/>
    </ligand>
</feature>
<feature type="binding site" evidence="7">
    <location>
        <position position="25"/>
    </location>
    <ligand>
        <name>S-adenosyl-L-methionine</name>
        <dbReference type="ChEBI" id="CHEBI:59789"/>
    </ligand>
</feature>
<dbReference type="Gene3D" id="1.10.8.480">
    <property type="match status" value="1"/>
</dbReference>
<feature type="binding site" evidence="7">
    <location>
        <position position="23"/>
    </location>
    <ligand>
        <name>S-adenosyl-L-methionine</name>
        <dbReference type="ChEBI" id="CHEBI:59789"/>
    </ligand>
</feature>
<dbReference type="PANTHER" id="PTHR11727">
    <property type="entry name" value="DIMETHYLADENOSINE TRANSFERASE"/>
    <property type="match status" value="1"/>
</dbReference>
<evidence type="ECO:0000259" key="10">
    <source>
        <dbReference type="SMART" id="SM00650"/>
    </source>
</evidence>
<dbReference type="EMBL" id="CAMPGE010013065">
    <property type="protein sequence ID" value="CAI2371808.1"/>
    <property type="molecule type" value="Genomic_DNA"/>
</dbReference>
<feature type="binding site" evidence="7">
    <location>
        <position position="99"/>
    </location>
    <ligand>
        <name>S-adenosyl-L-methionine</name>
        <dbReference type="ChEBI" id="CHEBI:59789"/>
    </ligand>
</feature>
<dbReference type="SUPFAM" id="SSF53335">
    <property type="entry name" value="S-adenosyl-L-methionine-dependent methyltransferases"/>
    <property type="match status" value="1"/>
</dbReference>
<dbReference type="NCBIfam" id="TIGR00755">
    <property type="entry name" value="ksgA"/>
    <property type="match status" value="1"/>
</dbReference>
<evidence type="ECO:0000313" key="11">
    <source>
        <dbReference type="EMBL" id="CAI2371808.1"/>
    </source>
</evidence>
<feature type="compositionally biased region" description="Acidic residues" evidence="9">
    <location>
        <begin position="306"/>
        <end position="329"/>
    </location>
</feature>
<feature type="binding site" evidence="7">
    <location>
        <position position="50"/>
    </location>
    <ligand>
        <name>S-adenosyl-L-methionine</name>
        <dbReference type="ChEBI" id="CHEBI:59789"/>
    </ligand>
</feature>
<dbReference type="InterPro" id="IPR001737">
    <property type="entry name" value="KsgA/Erm"/>
</dbReference>
<dbReference type="Proteomes" id="UP001295684">
    <property type="component" value="Unassembled WGS sequence"/>
</dbReference>
<dbReference type="FunFam" id="3.40.50.150:FF:000007">
    <property type="entry name" value="rRNA adenine N(6)-methyltransferase"/>
    <property type="match status" value="1"/>
</dbReference>
<organism evidence="11 12">
    <name type="scientific">Euplotes crassus</name>
    <dbReference type="NCBI Taxonomy" id="5936"/>
    <lineage>
        <taxon>Eukaryota</taxon>
        <taxon>Sar</taxon>
        <taxon>Alveolata</taxon>
        <taxon>Ciliophora</taxon>
        <taxon>Intramacronucleata</taxon>
        <taxon>Spirotrichea</taxon>
        <taxon>Hypotrichia</taxon>
        <taxon>Euplotida</taxon>
        <taxon>Euplotidae</taxon>
        <taxon>Moneuplotes</taxon>
    </lineage>
</organism>
<dbReference type="PROSITE" id="PS51689">
    <property type="entry name" value="SAM_RNA_A_N6_MT"/>
    <property type="match status" value="1"/>
</dbReference>
<evidence type="ECO:0000256" key="1">
    <source>
        <dbReference type="ARBA" id="ARBA00022552"/>
    </source>
</evidence>
<evidence type="ECO:0000256" key="3">
    <source>
        <dbReference type="ARBA" id="ARBA00022679"/>
    </source>
</evidence>
<sequence>MEKNGYAAGDGFNFTFDKTFGQHILKNPLVVKNLVDKTAIKSSDVVLEIGPGTGNLTQMLCEKAKKVIAVEIDPRMAAEVTKRMKKLGYGHKFDLIHGDALKVDFPFFDVCVANLPYQISSPFTFKLLAHRPVFKCAVLMFQREFALRLVAKPGSSLYCRLSVNVQLLSKCDHIMKVSKNSFKPPPKVESSVVRIEPIYPPPKINFVEWDGLLRICFMRKNKTLGSIFRQKKIVKMLFDNYKIYQTAVNNEEENKVGDEEAQDYSKLMEADEDMLNDIKGEQKSSKKKSRKQKCLERLQKFKQNEGDDEMSENPEEDEKDDDMDGEEEGSPLAEFKQKIVTILEEAKLTKKRSAKMDTTDFLQLLSVFNEGGIHFR</sequence>
<reference evidence="11" key="1">
    <citation type="submission" date="2023-07" db="EMBL/GenBank/DDBJ databases">
        <authorList>
            <consortium name="AG Swart"/>
            <person name="Singh M."/>
            <person name="Singh A."/>
            <person name="Seah K."/>
            <person name="Emmerich C."/>
        </authorList>
    </citation>
    <scope>NUCLEOTIDE SEQUENCE</scope>
    <source>
        <strain evidence="11">DP1</strain>
    </source>
</reference>
<name>A0AAD1UQG3_EUPCR</name>
<comment type="caution">
    <text evidence="11">The sequence shown here is derived from an EMBL/GenBank/DDBJ whole genome shotgun (WGS) entry which is preliminary data.</text>
</comment>
<feature type="binding site" evidence="7">
    <location>
        <position position="71"/>
    </location>
    <ligand>
        <name>S-adenosyl-L-methionine</name>
        <dbReference type="ChEBI" id="CHEBI:59789"/>
    </ligand>
</feature>
<evidence type="ECO:0000313" key="12">
    <source>
        <dbReference type="Proteomes" id="UP001295684"/>
    </source>
</evidence>
<evidence type="ECO:0000256" key="2">
    <source>
        <dbReference type="ARBA" id="ARBA00022603"/>
    </source>
</evidence>
<keyword evidence="2 7" id="KW-0489">Methyltransferase</keyword>
<keyword evidence="3 7" id="KW-0808">Transferase</keyword>
<evidence type="ECO:0000256" key="7">
    <source>
        <dbReference type="PROSITE-ProRule" id="PRU01026"/>
    </source>
</evidence>
<dbReference type="InterPro" id="IPR029063">
    <property type="entry name" value="SAM-dependent_MTases_sf"/>
</dbReference>
<evidence type="ECO:0000256" key="9">
    <source>
        <dbReference type="SAM" id="MobiDB-lite"/>
    </source>
</evidence>
<dbReference type="InterPro" id="IPR020596">
    <property type="entry name" value="rRNA_Ade_Mease_Trfase_CS"/>
</dbReference>
<evidence type="ECO:0000256" key="5">
    <source>
        <dbReference type="ARBA" id="ARBA00022884"/>
    </source>
</evidence>
<feature type="domain" description="Ribosomal RNA adenine methylase transferase N-terminal" evidence="10">
    <location>
        <begin position="30"/>
        <end position="199"/>
    </location>
</feature>
<dbReference type="AlphaFoldDB" id="A0AAD1UQG3"/>
<accession>A0AAD1UQG3</accession>
<keyword evidence="12" id="KW-1185">Reference proteome</keyword>
<dbReference type="GO" id="GO:0000179">
    <property type="term" value="F:rRNA (adenine-N6,N6-)-dimethyltransferase activity"/>
    <property type="evidence" value="ECO:0007669"/>
    <property type="project" value="UniProtKB-UniRule"/>
</dbReference>
<dbReference type="PANTHER" id="PTHR11727:SF7">
    <property type="entry name" value="DIMETHYLADENOSINE TRANSFERASE-RELATED"/>
    <property type="match status" value="1"/>
</dbReference>
<evidence type="ECO:0000256" key="6">
    <source>
        <dbReference type="ARBA" id="ARBA00061109"/>
    </source>
</evidence>
<dbReference type="PROSITE" id="PS01131">
    <property type="entry name" value="RRNA_A_DIMETH"/>
    <property type="match status" value="1"/>
</dbReference>
<gene>
    <name evidence="11" type="ORF">ECRASSUSDP1_LOCUS13133</name>
</gene>
<comment type="similarity">
    <text evidence="6 7 8">Belongs to the class I-like SAM-binding methyltransferase superfamily. rRNA adenine N(6)-methyltransferase family.</text>
</comment>
<protein>
    <recommendedName>
        <fullName evidence="8">rRNA adenine N(6)-methyltransferase</fullName>
        <ecNumber evidence="8">2.1.1.-</ecNumber>
    </recommendedName>
</protein>
<dbReference type="SMART" id="SM00650">
    <property type="entry name" value="rADc"/>
    <property type="match status" value="1"/>
</dbReference>
<feature type="region of interest" description="Disordered" evidence="9">
    <location>
        <begin position="298"/>
        <end position="336"/>
    </location>
</feature>
<dbReference type="EC" id="2.1.1.-" evidence="8"/>
<proteinExistence type="inferred from homology"/>
<keyword evidence="1 8" id="KW-0698">rRNA processing</keyword>
<dbReference type="Pfam" id="PF00398">
    <property type="entry name" value="RrnaAD"/>
    <property type="match status" value="1"/>
</dbReference>
<evidence type="ECO:0000256" key="8">
    <source>
        <dbReference type="RuleBase" id="RU362106"/>
    </source>
</evidence>
<dbReference type="InterPro" id="IPR011530">
    <property type="entry name" value="rRNA_adenine_dimethylase"/>
</dbReference>